<evidence type="ECO:0000313" key="1">
    <source>
        <dbReference type="EMBL" id="KAH8370003.1"/>
    </source>
</evidence>
<protein>
    <submittedName>
        <fullName evidence="1">Uncharacterized protein</fullName>
    </submittedName>
</protein>
<name>A0AAD4JXY4_9MUSC</name>
<comment type="caution">
    <text evidence="1">The sequence shown here is derived from an EMBL/GenBank/DDBJ whole genome shotgun (WGS) entry which is preliminary data.</text>
</comment>
<gene>
    <name evidence="1" type="ORF">KR093_001864</name>
</gene>
<dbReference type="AlphaFoldDB" id="A0AAD4JXY4"/>
<dbReference type="EMBL" id="JAJJHW010002585">
    <property type="protein sequence ID" value="KAH8370003.1"/>
    <property type="molecule type" value="Genomic_DNA"/>
</dbReference>
<reference evidence="1" key="1">
    <citation type="journal article" date="2021" name="Mol. Ecol. Resour.">
        <title>Phylogenomic analyses of the genus Drosophila reveals genomic signals of climate adaptation.</title>
        <authorList>
            <person name="Li F."/>
            <person name="Rane R.V."/>
            <person name="Luria V."/>
            <person name="Xiong Z."/>
            <person name="Chen J."/>
            <person name="Li Z."/>
            <person name="Catullo R.A."/>
            <person name="Griffin P.C."/>
            <person name="Schiffer M."/>
            <person name="Pearce S."/>
            <person name="Lee S.F."/>
            <person name="McElroy K."/>
            <person name="Stocker A."/>
            <person name="Shirriffs J."/>
            <person name="Cockerell F."/>
            <person name="Coppin C."/>
            <person name="Sgro C.M."/>
            <person name="Karger A."/>
            <person name="Cain J.W."/>
            <person name="Weber J.A."/>
            <person name="Santpere G."/>
            <person name="Kirschner M.W."/>
            <person name="Hoffmann A.A."/>
            <person name="Oakeshott J.G."/>
            <person name="Zhang G."/>
        </authorList>
    </citation>
    <scope>NUCLEOTIDE SEQUENCE</scope>
    <source>
        <strain evidence="1">BGI-SZ-2011g</strain>
    </source>
</reference>
<dbReference type="Proteomes" id="UP001200034">
    <property type="component" value="Unassembled WGS sequence"/>
</dbReference>
<sequence>FLLWPGYGFDFHLPDGGWCNPKDDMYFRRSIEWVPIRSAGVGRSSAITNGVIYPRVCGMLPRYGGHVPGEIFNVGHSFGSSTVDAKRWLALHRD</sequence>
<proteinExistence type="predicted"/>
<organism evidence="1 2">
    <name type="scientific">Drosophila rubida</name>
    <dbReference type="NCBI Taxonomy" id="30044"/>
    <lineage>
        <taxon>Eukaryota</taxon>
        <taxon>Metazoa</taxon>
        <taxon>Ecdysozoa</taxon>
        <taxon>Arthropoda</taxon>
        <taxon>Hexapoda</taxon>
        <taxon>Insecta</taxon>
        <taxon>Pterygota</taxon>
        <taxon>Neoptera</taxon>
        <taxon>Endopterygota</taxon>
        <taxon>Diptera</taxon>
        <taxon>Brachycera</taxon>
        <taxon>Muscomorpha</taxon>
        <taxon>Ephydroidea</taxon>
        <taxon>Drosophilidae</taxon>
        <taxon>Drosophila</taxon>
    </lineage>
</organism>
<dbReference type="PANTHER" id="PTHR22146">
    <property type="entry name" value="CAT EYE SYNDROME CRITICAL REGION PROTEIN 6"/>
    <property type="match status" value="1"/>
</dbReference>
<accession>A0AAD4JXY4</accession>
<dbReference type="PANTHER" id="PTHR22146:SF8">
    <property type="entry name" value="PROTEIN FAM166B"/>
    <property type="match status" value="1"/>
</dbReference>
<evidence type="ECO:0000313" key="2">
    <source>
        <dbReference type="Proteomes" id="UP001200034"/>
    </source>
</evidence>
<feature type="non-terminal residue" evidence="1">
    <location>
        <position position="1"/>
    </location>
</feature>
<keyword evidence="2" id="KW-1185">Reference proteome</keyword>